<gene>
    <name evidence="2" type="ORF">LSH36_473g03026</name>
</gene>
<organism evidence="2 3">
    <name type="scientific">Paralvinella palmiformis</name>
    <dbReference type="NCBI Taxonomy" id="53620"/>
    <lineage>
        <taxon>Eukaryota</taxon>
        <taxon>Metazoa</taxon>
        <taxon>Spiralia</taxon>
        <taxon>Lophotrochozoa</taxon>
        <taxon>Annelida</taxon>
        <taxon>Polychaeta</taxon>
        <taxon>Sedentaria</taxon>
        <taxon>Canalipalpata</taxon>
        <taxon>Terebellida</taxon>
        <taxon>Terebelliformia</taxon>
        <taxon>Alvinellidae</taxon>
        <taxon>Paralvinella</taxon>
    </lineage>
</organism>
<proteinExistence type="predicted"/>
<keyword evidence="3" id="KW-1185">Reference proteome</keyword>
<name>A0AAD9JA28_9ANNE</name>
<feature type="region of interest" description="Disordered" evidence="1">
    <location>
        <begin position="16"/>
        <end position="77"/>
    </location>
</feature>
<protein>
    <submittedName>
        <fullName evidence="2">Uncharacterized protein</fullName>
    </submittedName>
</protein>
<feature type="compositionally biased region" description="Polar residues" evidence="1">
    <location>
        <begin position="50"/>
        <end position="70"/>
    </location>
</feature>
<evidence type="ECO:0000313" key="2">
    <source>
        <dbReference type="EMBL" id="KAK2148982.1"/>
    </source>
</evidence>
<evidence type="ECO:0000313" key="3">
    <source>
        <dbReference type="Proteomes" id="UP001208570"/>
    </source>
</evidence>
<evidence type="ECO:0000256" key="1">
    <source>
        <dbReference type="SAM" id="MobiDB-lite"/>
    </source>
</evidence>
<dbReference type="Proteomes" id="UP001208570">
    <property type="component" value="Unassembled WGS sequence"/>
</dbReference>
<dbReference type="EMBL" id="JAODUP010000473">
    <property type="protein sequence ID" value="KAK2148982.1"/>
    <property type="molecule type" value="Genomic_DNA"/>
</dbReference>
<reference evidence="2" key="1">
    <citation type="journal article" date="2023" name="Mol. Biol. Evol.">
        <title>Third-Generation Sequencing Reveals the Adaptive Role of the Epigenome in Three Deep-Sea Polychaetes.</title>
        <authorList>
            <person name="Perez M."/>
            <person name="Aroh O."/>
            <person name="Sun Y."/>
            <person name="Lan Y."/>
            <person name="Juniper S.K."/>
            <person name="Young C.R."/>
            <person name="Angers B."/>
            <person name="Qian P.Y."/>
        </authorList>
    </citation>
    <scope>NUCLEOTIDE SEQUENCE</scope>
    <source>
        <strain evidence="2">P08H-3</strain>
    </source>
</reference>
<accession>A0AAD9JA28</accession>
<feature type="compositionally biased region" description="Polar residues" evidence="1">
    <location>
        <begin position="29"/>
        <end position="39"/>
    </location>
</feature>
<dbReference type="AlphaFoldDB" id="A0AAD9JA28"/>
<sequence>MMADVRSTTATASIADTRYSDHDDGADSGLSTVSESTPFLTDHRRPPSAELQTAPSGAQLTDSQRALVTSHQGHDDGGGDQFRISCLSYYDPYHDTSYAAHYLIPLKPLLAGCRPEDVGHVQNPGIPAVVPGAINVSRSPERANGGSGTARSRPSSDLLLGGHFNVYAEPPSLERSASATQIRNATSPSNRDDWLARASREPFYGQEATNEARASSSTCPPNDLSCSGMLSRDPLVAVIQRTLTPNWRVDYVDFTPELSGFETGNISCGESFP</sequence>
<comment type="caution">
    <text evidence="2">The sequence shown here is derived from an EMBL/GenBank/DDBJ whole genome shotgun (WGS) entry which is preliminary data.</text>
</comment>